<dbReference type="InterPro" id="IPR050796">
    <property type="entry name" value="SCF_F-box_component"/>
</dbReference>
<evidence type="ECO:0000313" key="4">
    <source>
        <dbReference type="Proteomes" id="UP001311915"/>
    </source>
</evidence>
<dbReference type="InterPro" id="IPR013187">
    <property type="entry name" value="F-box-assoc_dom_typ3"/>
</dbReference>
<name>A0AAV9K3F3_9SOLN</name>
<evidence type="ECO:0000313" key="3">
    <source>
        <dbReference type="EMBL" id="KAK4707860.1"/>
    </source>
</evidence>
<dbReference type="Gene3D" id="1.20.1280.50">
    <property type="match status" value="1"/>
</dbReference>
<dbReference type="PANTHER" id="PTHR31672">
    <property type="entry name" value="BNACNNG10540D PROTEIN"/>
    <property type="match status" value="1"/>
</dbReference>
<dbReference type="InterPro" id="IPR001810">
    <property type="entry name" value="F-box_dom"/>
</dbReference>
<dbReference type="SMART" id="SM00256">
    <property type="entry name" value="FBOX"/>
    <property type="match status" value="1"/>
</dbReference>
<evidence type="ECO:0000259" key="2">
    <source>
        <dbReference type="SMART" id="SM00256"/>
    </source>
</evidence>
<feature type="region of interest" description="Disordered" evidence="1">
    <location>
        <begin position="1"/>
        <end position="24"/>
    </location>
</feature>
<comment type="caution">
    <text evidence="3">The sequence shown here is derived from an EMBL/GenBank/DDBJ whole genome shotgun (WGS) entry which is preliminary data.</text>
</comment>
<dbReference type="PANTHER" id="PTHR31672:SF13">
    <property type="entry name" value="F-BOX PROTEIN CPR30-LIKE"/>
    <property type="match status" value="1"/>
</dbReference>
<feature type="domain" description="F-box" evidence="2">
    <location>
        <begin position="37"/>
        <end position="77"/>
    </location>
</feature>
<keyword evidence="4" id="KW-1185">Reference proteome</keyword>
<dbReference type="AlphaFoldDB" id="A0AAV9K3F3"/>
<reference evidence="3 4" key="1">
    <citation type="submission" date="2023-10" db="EMBL/GenBank/DDBJ databases">
        <title>Genome-Wide Identification Analysis in wild type Solanum Pinnatisectum Reveals Some Genes Defensing Phytophthora Infestans.</title>
        <authorList>
            <person name="Sun C."/>
        </authorList>
    </citation>
    <scope>NUCLEOTIDE SEQUENCE [LARGE SCALE GENOMIC DNA]</scope>
    <source>
        <strain evidence="3">LQN</strain>
        <tissue evidence="3">Leaf</tissue>
    </source>
</reference>
<dbReference type="InterPro" id="IPR036047">
    <property type="entry name" value="F-box-like_dom_sf"/>
</dbReference>
<dbReference type="Pfam" id="PF08268">
    <property type="entry name" value="FBA_3"/>
    <property type="match status" value="1"/>
</dbReference>
<dbReference type="Pfam" id="PF00646">
    <property type="entry name" value="F-box"/>
    <property type="match status" value="1"/>
</dbReference>
<protein>
    <recommendedName>
        <fullName evidence="2">F-box domain-containing protein</fullName>
    </recommendedName>
</protein>
<sequence>MVQKRKNYGKLPNSFASKKHKKKQKAKKLVDQATNHFPEEILVEILNRLPVRSFVRFKCVFKFCTTLISDPYFIRKHLNHAKNDEDSQKLLINQCCPKDNRYSIYCCPSSPVQLVEDVEKLKLDCPSIPKPRCCIIHCCYDGLAVIQICYNDRVIFLLWNPFIRESIVLPALGYPQDEMFSHFGLGYDSINDEYKILHMPGNQGNSKYPNEILALKSGLWRRIDEHPLGNLNMQYLSFIHAAFHWIVVSRNYFVVVSFSISNEVYREISLSEEILNMRPSSGGIGLSVLGGMLCVHSNSILMGKTTFKAMEWKYLSKSAVGYLYGLLFNANAFPNLGQY</sequence>
<dbReference type="Proteomes" id="UP001311915">
    <property type="component" value="Unassembled WGS sequence"/>
</dbReference>
<organism evidence="3 4">
    <name type="scientific">Solanum pinnatisectum</name>
    <name type="common">tansyleaf nightshade</name>
    <dbReference type="NCBI Taxonomy" id="50273"/>
    <lineage>
        <taxon>Eukaryota</taxon>
        <taxon>Viridiplantae</taxon>
        <taxon>Streptophyta</taxon>
        <taxon>Embryophyta</taxon>
        <taxon>Tracheophyta</taxon>
        <taxon>Spermatophyta</taxon>
        <taxon>Magnoliopsida</taxon>
        <taxon>eudicotyledons</taxon>
        <taxon>Gunneridae</taxon>
        <taxon>Pentapetalae</taxon>
        <taxon>asterids</taxon>
        <taxon>lamiids</taxon>
        <taxon>Solanales</taxon>
        <taxon>Solanaceae</taxon>
        <taxon>Solanoideae</taxon>
        <taxon>Solaneae</taxon>
        <taxon>Solanum</taxon>
    </lineage>
</organism>
<dbReference type="EMBL" id="JAWPEI010000012">
    <property type="protein sequence ID" value="KAK4707860.1"/>
    <property type="molecule type" value="Genomic_DNA"/>
</dbReference>
<evidence type="ECO:0000256" key="1">
    <source>
        <dbReference type="SAM" id="MobiDB-lite"/>
    </source>
</evidence>
<gene>
    <name evidence="3" type="ORF">R3W88_028785</name>
</gene>
<dbReference type="InterPro" id="IPR017451">
    <property type="entry name" value="F-box-assoc_interact_dom"/>
</dbReference>
<accession>A0AAV9K3F3</accession>
<dbReference type="SUPFAM" id="SSF81383">
    <property type="entry name" value="F-box domain"/>
    <property type="match status" value="1"/>
</dbReference>
<dbReference type="NCBIfam" id="TIGR01640">
    <property type="entry name" value="F_box_assoc_1"/>
    <property type="match status" value="1"/>
</dbReference>
<proteinExistence type="predicted"/>